<proteinExistence type="predicted"/>
<sequence length="147" mass="14468">MHIRIAAAGFAVVGLLATLATAGIATAATDGATVPAPTACAQEHLALLDAEDAIAGVDAVPEVKAAHEALVKVGAAADVGKLSQKTPSQPLGAGAAEADPAAKKALEAYNAAGAKYLQARDAALSKVAPLHQSSRDALKKCLQAGLA</sequence>
<evidence type="ECO:0000256" key="1">
    <source>
        <dbReference type="SAM" id="SignalP"/>
    </source>
</evidence>
<name>A0ABW2SU93_9ACTN</name>
<reference evidence="3" key="1">
    <citation type="journal article" date="2019" name="Int. J. Syst. Evol. Microbiol.">
        <title>The Global Catalogue of Microorganisms (GCM) 10K type strain sequencing project: providing services to taxonomists for standard genome sequencing and annotation.</title>
        <authorList>
            <consortium name="The Broad Institute Genomics Platform"/>
            <consortium name="The Broad Institute Genome Sequencing Center for Infectious Disease"/>
            <person name="Wu L."/>
            <person name="Ma J."/>
        </authorList>
    </citation>
    <scope>NUCLEOTIDE SEQUENCE [LARGE SCALE GENOMIC DNA]</scope>
    <source>
        <strain evidence="3">JCM 10083</strain>
    </source>
</reference>
<keyword evidence="1" id="KW-0732">Signal</keyword>
<organism evidence="2 3">
    <name type="scientific">Streptosporangium amethystogenes subsp. fukuiense</name>
    <dbReference type="NCBI Taxonomy" id="698418"/>
    <lineage>
        <taxon>Bacteria</taxon>
        <taxon>Bacillati</taxon>
        <taxon>Actinomycetota</taxon>
        <taxon>Actinomycetes</taxon>
        <taxon>Streptosporangiales</taxon>
        <taxon>Streptosporangiaceae</taxon>
        <taxon>Streptosporangium</taxon>
    </lineage>
</organism>
<dbReference type="RefSeq" id="WP_343974509.1">
    <property type="nucleotide sequence ID" value="NZ_BAAAGK010000124.1"/>
</dbReference>
<evidence type="ECO:0000313" key="2">
    <source>
        <dbReference type="EMBL" id="MFC7599835.1"/>
    </source>
</evidence>
<keyword evidence="3" id="KW-1185">Reference proteome</keyword>
<protein>
    <recommendedName>
        <fullName evidence="4">Haemophore haem-binding domain-containing protein</fullName>
    </recommendedName>
</protein>
<accession>A0ABW2SU93</accession>
<evidence type="ECO:0000313" key="3">
    <source>
        <dbReference type="Proteomes" id="UP001596514"/>
    </source>
</evidence>
<feature type="chain" id="PRO_5046753998" description="Haemophore haem-binding domain-containing protein" evidence="1">
    <location>
        <begin position="28"/>
        <end position="147"/>
    </location>
</feature>
<evidence type="ECO:0008006" key="4">
    <source>
        <dbReference type="Google" id="ProtNLM"/>
    </source>
</evidence>
<dbReference type="Proteomes" id="UP001596514">
    <property type="component" value="Unassembled WGS sequence"/>
</dbReference>
<comment type="caution">
    <text evidence="2">The sequence shown here is derived from an EMBL/GenBank/DDBJ whole genome shotgun (WGS) entry which is preliminary data.</text>
</comment>
<dbReference type="EMBL" id="JBHTEE010000001">
    <property type="protein sequence ID" value="MFC7599835.1"/>
    <property type="molecule type" value="Genomic_DNA"/>
</dbReference>
<feature type="signal peptide" evidence="1">
    <location>
        <begin position="1"/>
        <end position="27"/>
    </location>
</feature>
<gene>
    <name evidence="2" type="ORF">ACFQVD_06920</name>
</gene>